<dbReference type="Proteomes" id="UP000574761">
    <property type="component" value="Unassembled WGS sequence"/>
</dbReference>
<evidence type="ECO:0000256" key="1">
    <source>
        <dbReference type="SAM" id="MobiDB-lite"/>
    </source>
</evidence>
<protein>
    <submittedName>
        <fullName evidence="2">Uncharacterized protein</fullName>
    </submittedName>
</protein>
<accession>A0A7W6D8M2</accession>
<evidence type="ECO:0000313" key="2">
    <source>
        <dbReference type="EMBL" id="MBB3977964.1"/>
    </source>
</evidence>
<dbReference type="EMBL" id="JACIEE010000006">
    <property type="protein sequence ID" value="MBB3977964.1"/>
    <property type="molecule type" value="Genomic_DNA"/>
</dbReference>
<gene>
    <name evidence="2" type="ORF">GGQ64_003178</name>
</gene>
<evidence type="ECO:0000313" key="3">
    <source>
        <dbReference type="Proteomes" id="UP000574761"/>
    </source>
</evidence>
<reference evidence="2 3" key="1">
    <citation type="submission" date="2020-08" db="EMBL/GenBank/DDBJ databases">
        <title>Genomic Encyclopedia of Type Strains, Phase IV (KMG-IV): sequencing the most valuable type-strain genomes for metagenomic binning, comparative biology and taxonomic classification.</title>
        <authorList>
            <person name="Goeker M."/>
        </authorList>
    </citation>
    <scope>NUCLEOTIDE SEQUENCE [LARGE SCALE GENOMIC DNA]</scope>
    <source>
        <strain evidence="2 3">DSM 100211</strain>
    </source>
</reference>
<comment type="caution">
    <text evidence="2">The sequence shown here is derived from an EMBL/GenBank/DDBJ whole genome shotgun (WGS) entry which is preliminary data.</text>
</comment>
<keyword evidence="3" id="KW-1185">Reference proteome</keyword>
<sequence length="57" mass="6437">MRSGTLENLSADCHPKAKQAARRVNRAERRLSSNPDLPLVETRGKQAEHFRLLLPNS</sequence>
<feature type="region of interest" description="Disordered" evidence="1">
    <location>
        <begin position="1"/>
        <end position="43"/>
    </location>
</feature>
<dbReference type="AlphaFoldDB" id="A0A7W6D8M2"/>
<name>A0A7W6D8M2_9HYPH</name>
<organism evidence="2 3">
    <name type="scientific">Mycoplana azooxidifex</name>
    <dbReference type="NCBI Taxonomy" id="1636188"/>
    <lineage>
        <taxon>Bacteria</taxon>
        <taxon>Pseudomonadati</taxon>
        <taxon>Pseudomonadota</taxon>
        <taxon>Alphaproteobacteria</taxon>
        <taxon>Hyphomicrobiales</taxon>
        <taxon>Rhizobiaceae</taxon>
        <taxon>Mycoplana</taxon>
    </lineage>
</organism>
<proteinExistence type="predicted"/>